<organism evidence="1 2">
    <name type="scientific">Heterodermia speciosa</name>
    <dbReference type="NCBI Taxonomy" id="116794"/>
    <lineage>
        <taxon>Eukaryota</taxon>
        <taxon>Fungi</taxon>
        <taxon>Dikarya</taxon>
        <taxon>Ascomycota</taxon>
        <taxon>Pezizomycotina</taxon>
        <taxon>Lecanoromycetes</taxon>
        <taxon>OSLEUM clade</taxon>
        <taxon>Lecanoromycetidae</taxon>
        <taxon>Caliciales</taxon>
        <taxon>Physciaceae</taxon>
        <taxon>Heterodermia</taxon>
    </lineage>
</organism>
<reference evidence="1" key="1">
    <citation type="submission" date="2021-03" db="EMBL/GenBank/DDBJ databases">
        <authorList>
            <person name="Tagirdzhanova G."/>
        </authorList>
    </citation>
    <scope>NUCLEOTIDE SEQUENCE</scope>
</reference>
<gene>
    <name evidence="1" type="ORF">HETSPECPRED_001231</name>
</gene>
<evidence type="ECO:0000313" key="1">
    <source>
        <dbReference type="EMBL" id="CAF9912881.1"/>
    </source>
</evidence>
<keyword evidence="2" id="KW-1185">Reference proteome</keyword>
<dbReference type="Proteomes" id="UP000664521">
    <property type="component" value="Unassembled WGS sequence"/>
</dbReference>
<accession>A0A8H3ESY0</accession>
<sequence length="94" mass="10063">MSWRNPRVVKSEEPLLAGQMVDAPGGLPAYWSESPNLALASQVEPTAEEKEAKLYKEMVALGYQTQTRVIGGTDGSSQVVPGAIPLSYVRGSSK</sequence>
<proteinExistence type="predicted"/>
<name>A0A8H3ESY0_9LECA</name>
<protein>
    <submittedName>
        <fullName evidence="1">Uncharacterized protein</fullName>
    </submittedName>
</protein>
<dbReference type="EMBL" id="CAJPDS010000012">
    <property type="protein sequence ID" value="CAF9912881.1"/>
    <property type="molecule type" value="Genomic_DNA"/>
</dbReference>
<comment type="caution">
    <text evidence="1">The sequence shown here is derived from an EMBL/GenBank/DDBJ whole genome shotgun (WGS) entry which is preliminary data.</text>
</comment>
<evidence type="ECO:0000313" key="2">
    <source>
        <dbReference type="Proteomes" id="UP000664521"/>
    </source>
</evidence>
<dbReference type="AlphaFoldDB" id="A0A8H3ESY0"/>